<evidence type="ECO:0000313" key="14">
    <source>
        <dbReference type="EMBL" id="CAL4148322.1"/>
    </source>
</evidence>
<dbReference type="FunFam" id="3.30.160.60:FF:000432">
    <property type="entry name" value="zinc finger protein Gfi-1b isoform X1"/>
    <property type="match status" value="1"/>
</dbReference>
<feature type="compositionally biased region" description="Pro residues" evidence="12">
    <location>
        <begin position="22"/>
        <end position="35"/>
    </location>
</feature>
<evidence type="ECO:0000256" key="8">
    <source>
        <dbReference type="ARBA" id="ARBA00023163"/>
    </source>
</evidence>
<comment type="similarity">
    <text evidence="10">Belongs to the snail C2H2-type zinc-finger protein family.</text>
</comment>
<dbReference type="InterPro" id="IPR036236">
    <property type="entry name" value="Znf_C2H2_sf"/>
</dbReference>
<evidence type="ECO:0000256" key="11">
    <source>
        <dbReference type="PROSITE-ProRule" id="PRU00042"/>
    </source>
</evidence>
<sequence>MYQDLAPHIKKEMALELAVPPGRCPPSPPSSPSATPPLHHHHAAVAAAARVSAFSVVTPHAKTSPSGKEPDSPVSGCVPSAGLLSGGGGGGGYLSATWPLPPGLLYPYTSSIMKSYASAQAIGDIWNSHQQNNRTSFSTSPLPASPEKRDEPLNLSLKSSSVAATPKAAIWSPASALEQEKEASPTGRLSPMDSTDCEASPTQHHSTGDRDPPSHHPILDPLSLRLGLRQYADFVVNLQGLATRDKEGSEAAPKTTSPREEGSCSLMTAPWSQGVWNWASVYPGSEAAALPGGAFTCRHCGKGFASPLLLDIHFKRVHTDPKLPETKPYDRDLYEIKSYDPKIYDSYSPTADKTEKTFQCKLCGKAFKRSSTLSTHMLIHSDTRPYPCNYCGKRFHQKSDMKKHTYIHTGEKPHKCVVCGKSFSQSSNLITHMRSHSGYKPFSCGLCEKAFQRKVDLRRHRESVHPNCDHIPPPPPQSFPGYPENNSNTCVQTVINENEECN</sequence>
<dbReference type="GO" id="GO:0000981">
    <property type="term" value="F:DNA-binding transcription factor activity, RNA polymerase II-specific"/>
    <property type="evidence" value="ECO:0007669"/>
    <property type="project" value="TreeGrafter"/>
</dbReference>
<dbReference type="GO" id="GO:0000978">
    <property type="term" value="F:RNA polymerase II cis-regulatory region sequence-specific DNA binding"/>
    <property type="evidence" value="ECO:0007669"/>
    <property type="project" value="TreeGrafter"/>
</dbReference>
<proteinExistence type="inferred from homology"/>
<evidence type="ECO:0000256" key="10">
    <source>
        <dbReference type="ARBA" id="ARBA00037948"/>
    </source>
</evidence>
<dbReference type="GO" id="GO:0005634">
    <property type="term" value="C:nucleus"/>
    <property type="evidence" value="ECO:0007669"/>
    <property type="project" value="UniProtKB-SubCell"/>
</dbReference>
<dbReference type="GO" id="GO:0000122">
    <property type="term" value="P:negative regulation of transcription by RNA polymerase II"/>
    <property type="evidence" value="ECO:0007669"/>
    <property type="project" value="UniProtKB-ARBA"/>
</dbReference>
<keyword evidence="2" id="KW-0479">Metal-binding</keyword>
<comment type="caution">
    <text evidence="14">The sequence shown here is derived from an EMBL/GenBank/DDBJ whole genome shotgun (WGS) entry which is preliminary data.</text>
</comment>
<protein>
    <recommendedName>
        <fullName evidence="13">C2H2-type domain-containing protein</fullName>
    </recommendedName>
</protein>
<dbReference type="FunFam" id="3.30.160.60:FF:000208">
    <property type="entry name" value="zinc finger protein Gfi-1b"/>
    <property type="match status" value="1"/>
</dbReference>
<reference evidence="14 15" key="1">
    <citation type="submission" date="2024-05" db="EMBL/GenBank/DDBJ databases">
        <authorList>
            <person name="Wallberg A."/>
        </authorList>
    </citation>
    <scope>NUCLEOTIDE SEQUENCE [LARGE SCALE GENOMIC DNA]</scope>
</reference>
<evidence type="ECO:0000256" key="2">
    <source>
        <dbReference type="ARBA" id="ARBA00022723"/>
    </source>
</evidence>
<dbReference type="InterPro" id="IPR013087">
    <property type="entry name" value="Znf_C2H2_type"/>
</dbReference>
<feature type="region of interest" description="Disordered" evidence="12">
    <location>
        <begin position="59"/>
        <end position="79"/>
    </location>
</feature>
<evidence type="ECO:0000256" key="7">
    <source>
        <dbReference type="ARBA" id="ARBA00023125"/>
    </source>
</evidence>
<evidence type="ECO:0000259" key="13">
    <source>
        <dbReference type="PROSITE" id="PS50157"/>
    </source>
</evidence>
<dbReference type="Gene3D" id="3.30.160.60">
    <property type="entry name" value="Classic Zinc Finger"/>
    <property type="match status" value="4"/>
</dbReference>
<feature type="domain" description="C2H2-type" evidence="13">
    <location>
        <begin position="386"/>
        <end position="413"/>
    </location>
</feature>
<dbReference type="AlphaFoldDB" id="A0AAV2RYS1"/>
<keyword evidence="8" id="KW-0804">Transcription</keyword>
<feature type="domain" description="C2H2-type" evidence="13">
    <location>
        <begin position="414"/>
        <end position="441"/>
    </location>
</feature>
<keyword evidence="9" id="KW-0539">Nucleus</keyword>
<dbReference type="InterPro" id="IPR050527">
    <property type="entry name" value="Snail/Krueppel_Znf"/>
</dbReference>
<keyword evidence="7" id="KW-0238">DNA-binding</keyword>
<dbReference type="SMART" id="SM00355">
    <property type="entry name" value="ZnF_C2H2"/>
    <property type="match status" value="5"/>
</dbReference>
<keyword evidence="3" id="KW-0677">Repeat</keyword>
<feature type="non-terminal residue" evidence="14">
    <location>
        <position position="502"/>
    </location>
</feature>
<organism evidence="14 15">
    <name type="scientific">Meganyctiphanes norvegica</name>
    <name type="common">Northern krill</name>
    <name type="synonym">Thysanopoda norvegica</name>
    <dbReference type="NCBI Taxonomy" id="48144"/>
    <lineage>
        <taxon>Eukaryota</taxon>
        <taxon>Metazoa</taxon>
        <taxon>Ecdysozoa</taxon>
        <taxon>Arthropoda</taxon>
        <taxon>Crustacea</taxon>
        <taxon>Multicrustacea</taxon>
        <taxon>Malacostraca</taxon>
        <taxon>Eumalacostraca</taxon>
        <taxon>Eucarida</taxon>
        <taxon>Euphausiacea</taxon>
        <taxon>Euphausiidae</taxon>
        <taxon>Meganyctiphanes</taxon>
    </lineage>
</organism>
<keyword evidence="6" id="KW-0805">Transcription regulation</keyword>
<dbReference type="FunFam" id="3.30.160.60:FF:000245">
    <property type="entry name" value="zinc finger protein Gfi-1"/>
    <property type="match status" value="1"/>
</dbReference>
<evidence type="ECO:0000256" key="1">
    <source>
        <dbReference type="ARBA" id="ARBA00004123"/>
    </source>
</evidence>
<evidence type="ECO:0000256" key="12">
    <source>
        <dbReference type="SAM" id="MobiDB-lite"/>
    </source>
</evidence>
<name>A0AAV2RYS1_MEGNR</name>
<feature type="domain" description="C2H2-type" evidence="13">
    <location>
        <begin position="358"/>
        <end position="385"/>
    </location>
</feature>
<keyword evidence="5" id="KW-0862">Zinc</keyword>
<feature type="compositionally biased region" description="Polar residues" evidence="12">
    <location>
        <begin position="132"/>
        <end position="142"/>
    </location>
</feature>
<feature type="region of interest" description="Disordered" evidence="12">
    <location>
        <begin position="132"/>
        <end position="152"/>
    </location>
</feature>
<accession>A0AAV2RYS1</accession>
<dbReference type="PANTHER" id="PTHR24388:SF53">
    <property type="entry name" value="CHORION TRANSCRIPTION FACTOR CF2-RELATED"/>
    <property type="match status" value="1"/>
</dbReference>
<feature type="domain" description="C2H2-type" evidence="13">
    <location>
        <begin position="295"/>
        <end position="323"/>
    </location>
</feature>
<dbReference type="PROSITE" id="PS00028">
    <property type="entry name" value="ZINC_FINGER_C2H2_1"/>
    <property type="match status" value="5"/>
</dbReference>
<dbReference type="PROSITE" id="PS50157">
    <property type="entry name" value="ZINC_FINGER_C2H2_2"/>
    <property type="match status" value="5"/>
</dbReference>
<feature type="domain" description="C2H2-type" evidence="13">
    <location>
        <begin position="442"/>
        <end position="465"/>
    </location>
</feature>
<evidence type="ECO:0000256" key="3">
    <source>
        <dbReference type="ARBA" id="ARBA00022737"/>
    </source>
</evidence>
<feature type="compositionally biased region" description="Basic and acidic residues" evidence="12">
    <location>
        <begin position="206"/>
        <end position="218"/>
    </location>
</feature>
<evidence type="ECO:0000256" key="6">
    <source>
        <dbReference type="ARBA" id="ARBA00023015"/>
    </source>
</evidence>
<dbReference type="Pfam" id="PF00096">
    <property type="entry name" value="zf-C2H2"/>
    <property type="match status" value="4"/>
</dbReference>
<feature type="region of interest" description="Disordered" evidence="12">
    <location>
        <begin position="19"/>
        <end position="40"/>
    </location>
</feature>
<dbReference type="FunFam" id="3.30.160.60:FF:000148">
    <property type="entry name" value="zinc finger protein Gfi-1"/>
    <property type="match status" value="1"/>
</dbReference>
<evidence type="ECO:0000256" key="9">
    <source>
        <dbReference type="ARBA" id="ARBA00023242"/>
    </source>
</evidence>
<dbReference type="GO" id="GO:0008270">
    <property type="term" value="F:zinc ion binding"/>
    <property type="evidence" value="ECO:0007669"/>
    <property type="project" value="UniProtKB-KW"/>
</dbReference>
<evidence type="ECO:0000256" key="5">
    <source>
        <dbReference type="ARBA" id="ARBA00022833"/>
    </source>
</evidence>
<evidence type="ECO:0000256" key="4">
    <source>
        <dbReference type="ARBA" id="ARBA00022771"/>
    </source>
</evidence>
<comment type="subcellular location">
    <subcellularLocation>
        <location evidence="1">Nucleus</location>
    </subcellularLocation>
</comment>
<dbReference type="EMBL" id="CAXKWB010036486">
    <property type="protein sequence ID" value="CAL4148322.1"/>
    <property type="molecule type" value="Genomic_DNA"/>
</dbReference>
<dbReference type="SUPFAM" id="SSF57667">
    <property type="entry name" value="beta-beta-alpha zinc fingers"/>
    <property type="match status" value="2"/>
</dbReference>
<feature type="region of interest" description="Disordered" evidence="12">
    <location>
        <begin position="244"/>
        <end position="264"/>
    </location>
</feature>
<evidence type="ECO:0000313" key="15">
    <source>
        <dbReference type="Proteomes" id="UP001497623"/>
    </source>
</evidence>
<feature type="region of interest" description="Disordered" evidence="12">
    <location>
        <begin position="173"/>
        <end position="219"/>
    </location>
</feature>
<dbReference type="PANTHER" id="PTHR24388">
    <property type="entry name" value="ZINC FINGER PROTEIN"/>
    <property type="match status" value="1"/>
</dbReference>
<keyword evidence="15" id="KW-1185">Reference proteome</keyword>
<keyword evidence="4 11" id="KW-0863">Zinc-finger</keyword>
<gene>
    <name evidence="14" type="ORF">MNOR_LOCUS30218</name>
</gene>
<dbReference type="Proteomes" id="UP001497623">
    <property type="component" value="Unassembled WGS sequence"/>
</dbReference>